<keyword evidence="3" id="KW-1185">Reference proteome</keyword>
<dbReference type="GO" id="GO:0032259">
    <property type="term" value="P:methylation"/>
    <property type="evidence" value="ECO:0007669"/>
    <property type="project" value="UniProtKB-KW"/>
</dbReference>
<dbReference type="GO" id="GO:0016197">
    <property type="term" value="P:endosomal transport"/>
    <property type="evidence" value="ECO:0007669"/>
    <property type="project" value="TreeGrafter"/>
</dbReference>
<dbReference type="GO" id="GO:0008168">
    <property type="term" value="F:methyltransferase activity"/>
    <property type="evidence" value="ECO:0007669"/>
    <property type="project" value="UniProtKB-KW"/>
</dbReference>
<dbReference type="Gene3D" id="3.40.50.150">
    <property type="entry name" value="Vaccinia Virus protein VP39"/>
    <property type="match status" value="1"/>
</dbReference>
<dbReference type="EMBL" id="JAHESF010000001">
    <property type="protein sequence ID" value="MBT1695497.1"/>
    <property type="molecule type" value="Genomic_DNA"/>
</dbReference>
<sequence>MNFIGQKNQDEWVIKHVFNYKRGGFFVDLAAGDGKTISNTYLLETELNWSGVCIEPHPRFIGDLKRNRQCTIVDKCVDYKVHTIEFRTDNGMGSGVIADDTDNNERIRASAIQTARQNYCVRKMETITLEQILEQSNAPKIIDYLSFDVEGCETRIMRNFPFDKYTFLSMTVERPTVELNEKLFNNGYVFVRNSDSMPNKYAYDSFYVHESISNLASIEKMPFSQIAPKDW</sequence>
<protein>
    <submittedName>
        <fullName evidence="2">FkbM family methyltransferase</fullName>
    </submittedName>
</protein>
<dbReference type="PANTHER" id="PTHR34009">
    <property type="entry name" value="PROTEIN STAR"/>
    <property type="match status" value="1"/>
</dbReference>
<accession>A0AAP2GMB0</accession>
<dbReference type="InterPro" id="IPR006342">
    <property type="entry name" value="FkbM_mtfrase"/>
</dbReference>
<keyword evidence="2" id="KW-0489">Methyltransferase</keyword>
<dbReference type="NCBIfam" id="TIGR01444">
    <property type="entry name" value="fkbM_fam"/>
    <property type="match status" value="1"/>
</dbReference>
<keyword evidence="2" id="KW-0808">Transferase</keyword>
<dbReference type="GO" id="GO:0005886">
    <property type="term" value="C:plasma membrane"/>
    <property type="evidence" value="ECO:0007669"/>
    <property type="project" value="TreeGrafter"/>
</dbReference>
<dbReference type="Pfam" id="PF05050">
    <property type="entry name" value="Methyltransf_21"/>
    <property type="match status" value="1"/>
</dbReference>
<dbReference type="GO" id="GO:0006888">
    <property type="term" value="P:endoplasmic reticulum to Golgi vesicle-mediated transport"/>
    <property type="evidence" value="ECO:0007669"/>
    <property type="project" value="TreeGrafter"/>
</dbReference>
<dbReference type="PANTHER" id="PTHR34009:SF2">
    <property type="entry name" value="PROTEIN STAR"/>
    <property type="match status" value="1"/>
</dbReference>
<dbReference type="Proteomes" id="UP001319200">
    <property type="component" value="Unassembled WGS sequence"/>
</dbReference>
<evidence type="ECO:0000259" key="1">
    <source>
        <dbReference type="Pfam" id="PF05050"/>
    </source>
</evidence>
<dbReference type="RefSeq" id="WP_254159817.1">
    <property type="nucleotide sequence ID" value="NZ_JAHESF010000001.1"/>
</dbReference>
<feature type="domain" description="Methyltransferase FkbM" evidence="1">
    <location>
        <begin position="31"/>
        <end position="169"/>
    </location>
</feature>
<name>A0AAP2GMB0_9BACT</name>
<dbReference type="InterPro" id="IPR029063">
    <property type="entry name" value="SAM-dependent_MTases_sf"/>
</dbReference>
<dbReference type="InterPro" id="IPR053202">
    <property type="entry name" value="EGF_Rcpt_Signaling_Reg"/>
</dbReference>
<dbReference type="SUPFAM" id="SSF53335">
    <property type="entry name" value="S-adenosyl-L-methionine-dependent methyltransferases"/>
    <property type="match status" value="1"/>
</dbReference>
<dbReference type="AlphaFoldDB" id="A0AAP2GMB0"/>
<proteinExistence type="predicted"/>
<dbReference type="GO" id="GO:0005737">
    <property type="term" value="C:cytoplasm"/>
    <property type="evidence" value="ECO:0007669"/>
    <property type="project" value="GOC"/>
</dbReference>
<gene>
    <name evidence="2" type="ORF">KK083_01325</name>
</gene>
<evidence type="ECO:0000313" key="3">
    <source>
        <dbReference type="Proteomes" id="UP001319200"/>
    </source>
</evidence>
<organism evidence="2 3">
    <name type="scientific">Chryseosolibacter histidini</name>
    <dbReference type="NCBI Taxonomy" id="2782349"/>
    <lineage>
        <taxon>Bacteria</taxon>
        <taxon>Pseudomonadati</taxon>
        <taxon>Bacteroidota</taxon>
        <taxon>Cytophagia</taxon>
        <taxon>Cytophagales</taxon>
        <taxon>Chryseotaleaceae</taxon>
        <taxon>Chryseosolibacter</taxon>
    </lineage>
</organism>
<comment type="caution">
    <text evidence="2">The sequence shown here is derived from an EMBL/GenBank/DDBJ whole genome shotgun (WGS) entry which is preliminary data.</text>
</comment>
<reference evidence="2 3" key="1">
    <citation type="submission" date="2021-05" db="EMBL/GenBank/DDBJ databases">
        <title>A Polyphasic approach of four new species of the genus Ohtaekwangia: Ohtaekwangia histidinii sp. nov., Ohtaekwangia cretensis sp. nov., Ohtaekwangia indiensis sp. nov., Ohtaekwangia reichenbachii sp. nov. from diverse environment.</title>
        <authorList>
            <person name="Octaviana S."/>
        </authorList>
    </citation>
    <scope>NUCLEOTIDE SEQUENCE [LARGE SCALE GENOMIC DNA]</scope>
    <source>
        <strain evidence="2 3">PWU4</strain>
    </source>
</reference>
<evidence type="ECO:0000313" key="2">
    <source>
        <dbReference type="EMBL" id="MBT1695497.1"/>
    </source>
</evidence>